<dbReference type="RefSeq" id="WP_033504122.1">
    <property type="nucleotide sequence ID" value="NZ_CP011786.1"/>
</dbReference>
<feature type="region of interest" description="Disordered" evidence="1">
    <location>
        <begin position="1"/>
        <end position="49"/>
    </location>
</feature>
<dbReference type="OrthoDB" id="8480367at2"/>
<dbReference type="Pfam" id="PF12502">
    <property type="entry name" value="DUF3710"/>
    <property type="match status" value="1"/>
</dbReference>
<feature type="region of interest" description="Disordered" evidence="1">
    <location>
        <begin position="198"/>
        <end position="262"/>
    </location>
</feature>
<comment type="caution">
    <text evidence="2">The sequence shown here is derived from an EMBL/GenBank/DDBJ whole genome shotgun (WGS) entry which is preliminary data.</text>
</comment>
<feature type="compositionally biased region" description="Polar residues" evidence="1">
    <location>
        <begin position="242"/>
        <end position="253"/>
    </location>
</feature>
<sequence>MGLFGFGRKRKAAQDEDHGEAAGKADVEDPEQDARLTGQERGVDRGPWDVNDEDVIDYDDYLDIGSIFLPFLQGVQLRIKSSRESGEILAATVTFGKSSLELEAFAAPKTLGLWDLMRSDLAKANSQAKEVEGVFGHELLLPVTVKGKGMMTRFVGVDGPRWMLRGIFSGPATKGGKEKETLDRYFMDVVVDRGEEPLAPRDRIPMHAPVSPAERAAAKAEDEGAGEGEAKIPDKPTGPFDSDQQTEVKTTLSRGPMFSEVR</sequence>
<evidence type="ECO:0000256" key="1">
    <source>
        <dbReference type="SAM" id="MobiDB-lite"/>
    </source>
</evidence>
<evidence type="ECO:0000313" key="3">
    <source>
        <dbReference type="Proteomes" id="UP000029015"/>
    </source>
</evidence>
<dbReference type="eggNOG" id="ENOG5030NZ9">
    <property type="taxonomic scope" value="Bacteria"/>
</dbReference>
<proteinExistence type="predicted"/>
<keyword evidence="3" id="KW-1185">Reference proteome</keyword>
<gene>
    <name evidence="2" type="ORF">BACT_0858</name>
</gene>
<reference evidence="2 3" key="1">
    <citation type="submission" date="2014-03" db="EMBL/GenBank/DDBJ databases">
        <title>Genomics of Bifidobacteria.</title>
        <authorList>
            <person name="Ventura M."/>
            <person name="Milani C."/>
            <person name="Lugli G.A."/>
        </authorList>
    </citation>
    <scope>NUCLEOTIDE SEQUENCE [LARGE SCALE GENOMIC DNA]</scope>
    <source>
        <strain evidence="2 3">DSM 22766</strain>
    </source>
</reference>
<dbReference type="Proteomes" id="UP000029015">
    <property type="component" value="Unassembled WGS sequence"/>
</dbReference>
<evidence type="ECO:0000313" key="2">
    <source>
        <dbReference type="EMBL" id="KFI40156.1"/>
    </source>
</evidence>
<dbReference type="EMBL" id="JGYK01000001">
    <property type="protein sequence ID" value="KFI40156.1"/>
    <property type="molecule type" value="Genomic_DNA"/>
</dbReference>
<dbReference type="AlphaFoldDB" id="A0A086Z0V6"/>
<protein>
    <recommendedName>
        <fullName evidence="4">DUF3710 domain-containing protein</fullName>
    </recommendedName>
</protein>
<dbReference type="KEGG" id="bact:AB656_02895"/>
<dbReference type="STRING" id="1437605.AB656_02895"/>
<dbReference type="PATRIC" id="fig|1437605.7.peg.595"/>
<name>A0A086Z0V6_9BIFI</name>
<feature type="compositionally biased region" description="Basic and acidic residues" evidence="1">
    <location>
        <begin position="216"/>
        <end position="234"/>
    </location>
</feature>
<feature type="compositionally biased region" description="Basic and acidic residues" evidence="1">
    <location>
        <begin position="12"/>
        <end position="27"/>
    </location>
</feature>
<organism evidence="2 3">
    <name type="scientific">Bifidobacterium actinocoloniiforme DSM 22766</name>
    <dbReference type="NCBI Taxonomy" id="1437605"/>
    <lineage>
        <taxon>Bacteria</taxon>
        <taxon>Bacillati</taxon>
        <taxon>Actinomycetota</taxon>
        <taxon>Actinomycetes</taxon>
        <taxon>Bifidobacteriales</taxon>
        <taxon>Bifidobacteriaceae</taxon>
        <taxon>Bifidobacterium</taxon>
    </lineage>
</organism>
<dbReference type="InterPro" id="IPR022183">
    <property type="entry name" value="DUF3710"/>
</dbReference>
<accession>A0A086Z0V6</accession>
<evidence type="ECO:0008006" key="4">
    <source>
        <dbReference type="Google" id="ProtNLM"/>
    </source>
</evidence>